<dbReference type="Pfam" id="PF03245">
    <property type="entry name" value="Phage_lysis"/>
    <property type="match status" value="1"/>
</dbReference>
<name>A0A1Y3P9T5_9PSED</name>
<dbReference type="InterPro" id="IPR004929">
    <property type="entry name" value="I-spanin"/>
</dbReference>
<organism evidence="1 2">
    <name type="scientific">Pseudomonas caspiana</name>
    <dbReference type="NCBI Taxonomy" id="1451454"/>
    <lineage>
        <taxon>Bacteria</taxon>
        <taxon>Pseudomonadati</taxon>
        <taxon>Pseudomonadota</taxon>
        <taxon>Gammaproteobacteria</taxon>
        <taxon>Pseudomonadales</taxon>
        <taxon>Pseudomonadaceae</taxon>
        <taxon>Pseudomonas</taxon>
    </lineage>
</organism>
<dbReference type="GO" id="GO:0044659">
    <property type="term" value="P:viral release from host cell by cytolysis"/>
    <property type="evidence" value="ECO:0007669"/>
    <property type="project" value="InterPro"/>
</dbReference>
<comment type="caution">
    <text evidence="1">The sequence shown here is derived from an EMBL/GenBank/DDBJ whole genome shotgun (WGS) entry which is preliminary data.</text>
</comment>
<dbReference type="AlphaFoldDB" id="A0A1Y3P9T5"/>
<dbReference type="Proteomes" id="UP000195440">
    <property type="component" value="Unassembled WGS sequence"/>
</dbReference>
<protein>
    <recommendedName>
        <fullName evidence="3">Lysis protein</fullName>
    </recommendedName>
</protein>
<evidence type="ECO:0008006" key="3">
    <source>
        <dbReference type="Google" id="ProtNLM"/>
    </source>
</evidence>
<evidence type="ECO:0000313" key="1">
    <source>
        <dbReference type="EMBL" id="OUM75301.1"/>
    </source>
</evidence>
<accession>A0A1Y3P9T5</accession>
<reference evidence="1 2" key="1">
    <citation type="journal article" date="2017" name="Syst. Appl. Microbiol.">
        <title>Pseudomonas caspiana sp. nov., a citrus pathogen in the Pseudomonas syringae phylogenetic group.</title>
        <authorList>
            <person name="Busquets A."/>
            <person name="Gomila M."/>
            <person name="Beiki F."/>
            <person name="Mulet M."/>
            <person name="Rahimian H."/>
            <person name="Garcia-Valdes E."/>
            <person name="Lalucat J."/>
        </authorList>
    </citation>
    <scope>NUCLEOTIDE SEQUENCE [LARGE SCALE GENOMIC DNA]</scope>
    <source>
        <strain evidence="1 2">FBF102</strain>
    </source>
</reference>
<dbReference type="OrthoDB" id="6877134at2"/>
<keyword evidence="2" id="KW-1185">Reference proteome</keyword>
<sequence>MSAFFKWIPLWGWIVLALLIASTYLAVRLENVTTDRDTVALERDAEREKIRQLTAANESRKKTQKLLLDLDTRHTQEQARADEKNAAMLTAVATGARRVYVNASCPAVRTAAPSTGQSDEESRAQLDPAVAERILHTGVDGDDAIRQLSALQEYVERVCLGQSR</sequence>
<gene>
    <name evidence="1" type="ORF">AUC60_03630</name>
</gene>
<evidence type="ECO:0000313" key="2">
    <source>
        <dbReference type="Proteomes" id="UP000195440"/>
    </source>
</evidence>
<proteinExistence type="predicted"/>
<dbReference type="EMBL" id="LOHF01000002">
    <property type="protein sequence ID" value="OUM75301.1"/>
    <property type="molecule type" value="Genomic_DNA"/>
</dbReference>
<dbReference type="RefSeq" id="WP_087264730.1">
    <property type="nucleotide sequence ID" value="NZ_JBJGBV010000007.1"/>
</dbReference>